<feature type="domain" description="Beta-lactamase-related" evidence="3">
    <location>
        <begin position="69"/>
        <end position="371"/>
    </location>
</feature>
<accession>A0ABV9C8U9</accession>
<reference evidence="5" key="1">
    <citation type="journal article" date="2019" name="Int. J. Syst. Evol. Microbiol.">
        <title>The Global Catalogue of Microorganisms (GCM) 10K type strain sequencing project: providing services to taxonomists for standard genome sequencing and annotation.</title>
        <authorList>
            <consortium name="The Broad Institute Genomics Platform"/>
            <consortium name="The Broad Institute Genome Sequencing Center for Infectious Disease"/>
            <person name="Wu L."/>
            <person name="Ma J."/>
        </authorList>
    </citation>
    <scope>NUCLEOTIDE SEQUENCE [LARGE SCALE GENOMIC DNA]</scope>
    <source>
        <strain evidence="5">CGMCC 4.7132</strain>
    </source>
</reference>
<evidence type="ECO:0000313" key="4">
    <source>
        <dbReference type="EMBL" id="MFC4529276.1"/>
    </source>
</evidence>
<dbReference type="PANTHER" id="PTHR46825:SF7">
    <property type="entry name" value="D-ALANYL-D-ALANINE CARBOXYPEPTIDASE"/>
    <property type="match status" value="1"/>
</dbReference>
<dbReference type="InterPro" id="IPR012338">
    <property type="entry name" value="Beta-lactam/transpept-like"/>
</dbReference>
<proteinExistence type="predicted"/>
<dbReference type="EC" id="3.-.-.-" evidence="4"/>
<comment type="caution">
    <text evidence="4">The sequence shown here is derived from an EMBL/GenBank/DDBJ whole genome shotgun (WGS) entry which is preliminary data.</text>
</comment>
<dbReference type="GO" id="GO:0016787">
    <property type="term" value="F:hydrolase activity"/>
    <property type="evidence" value="ECO:0007669"/>
    <property type="project" value="UniProtKB-KW"/>
</dbReference>
<feature type="region of interest" description="Disordered" evidence="1">
    <location>
        <begin position="36"/>
        <end position="55"/>
    </location>
</feature>
<evidence type="ECO:0000256" key="2">
    <source>
        <dbReference type="SAM" id="SignalP"/>
    </source>
</evidence>
<dbReference type="RefSeq" id="WP_380835674.1">
    <property type="nucleotide sequence ID" value="NZ_JBHSFP010000001.1"/>
</dbReference>
<dbReference type="InterPro" id="IPR001466">
    <property type="entry name" value="Beta-lactam-related"/>
</dbReference>
<feature type="chain" id="PRO_5045259409" evidence="2">
    <location>
        <begin position="30"/>
        <end position="443"/>
    </location>
</feature>
<dbReference type="Gene3D" id="3.40.710.10">
    <property type="entry name" value="DD-peptidase/beta-lactamase superfamily"/>
    <property type="match status" value="1"/>
</dbReference>
<name>A0ABV9C8U9_9ACTN</name>
<evidence type="ECO:0000259" key="3">
    <source>
        <dbReference type="Pfam" id="PF00144"/>
    </source>
</evidence>
<organism evidence="4 5">
    <name type="scientific">Sphaerisporangium dianthi</name>
    <dbReference type="NCBI Taxonomy" id="1436120"/>
    <lineage>
        <taxon>Bacteria</taxon>
        <taxon>Bacillati</taxon>
        <taxon>Actinomycetota</taxon>
        <taxon>Actinomycetes</taxon>
        <taxon>Streptosporangiales</taxon>
        <taxon>Streptosporangiaceae</taxon>
        <taxon>Sphaerisporangium</taxon>
    </lineage>
</organism>
<dbReference type="InterPro" id="IPR050491">
    <property type="entry name" value="AmpC-like"/>
</dbReference>
<keyword evidence="5" id="KW-1185">Reference proteome</keyword>
<gene>
    <name evidence="4" type="ORF">ACFO60_00760</name>
</gene>
<dbReference type="Pfam" id="PF00144">
    <property type="entry name" value="Beta-lactamase"/>
    <property type="match status" value="1"/>
</dbReference>
<dbReference type="EMBL" id="JBHSFP010000001">
    <property type="protein sequence ID" value="MFC4529276.1"/>
    <property type="molecule type" value="Genomic_DNA"/>
</dbReference>
<keyword evidence="2" id="KW-0732">Signal</keyword>
<feature type="signal peptide" evidence="2">
    <location>
        <begin position="1"/>
        <end position="29"/>
    </location>
</feature>
<evidence type="ECO:0000256" key="1">
    <source>
        <dbReference type="SAM" id="MobiDB-lite"/>
    </source>
</evidence>
<dbReference type="Proteomes" id="UP001596004">
    <property type="component" value="Unassembled WGS sequence"/>
</dbReference>
<protein>
    <submittedName>
        <fullName evidence="4">Serine hydrolase domain-containing protein</fullName>
        <ecNumber evidence="4">3.-.-.-</ecNumber>
    </submittedName>
</protein>
<sequence>MSLPRLMMAGLASSVVLVTLTAAAFPAAAQRVSVTARQAEPAGLDGTARTPDASALDRDALRATLDGVPAAGMYGVYSSVRDGGARWAGASGVADVRTGRPVTSGMHHRIGSVSKAFTSVALMQQVERGRLDLDAPIGRYLPRLVPGERGRTVTTRMLLNHTSGIGDYIPGAFPSLLQNSPASLDDNRFRQFAPEELARLGLAAEPTGRPGERASYSNTNYVIAGLLLERLTGTRVETYITRNVIDRAGLRDTYFPRTPFIPGPHSKMYEALYGLIDPPRDYSVYNMSWAFTAGALVSTMDDLNAFYRALLGGRLVGAAQLAEMQRTVPFTDEQGSVVMNYGLGIYAQDWPCGRFWGHDGAVFGSGTVTLSSPDGRRQASFGINLMKYQQFDENGQIQVHPIDIALAQHMLVALCGAQAGAPSTLKAPAVPLFPTEGLRPARR</sequence>
<dbReference type="SUPFAM" id="SSF56601">
    <property type="entry name" value="beta-lactamase/transpeptidase-like"/>
    <property type="match status" value="1"/>
</dbReference>
<evidence type="ECO:0000313" key="5">
    <source>
        <dbReference type="Proteomes" id="UP001596004"/>
    </source>
</evidence>
<dbReference type="PANTHER" id="PTHR46825">
    <property type="entry name" value="D-ALANYL-D-ALANINE-CARBOXYPEPTIDASE/ENDOPEPTIDASE AMPH"/>
    <property type="match status" value="1"/>
</dbReference>
<keyword evidence="4" id="KW-0378">Hydrolase</keyword>